<organism evidence="2 3">
    <name type="scientific">Platanthera zijinensis</name>
    <dbReference type="NCBI Taxonomy" id="2320716"/>
    <lineage>
        <taxon>Eukaryota</taxon>
        <taxon>Viridiplantae</taxon>
        <taxon>Streptophyta</taxon>
        <taxon>Embryophyta</taxon>
        <taxon>Tracheophyta</taxon>
        <taxon>Spermatophyta</taxon>
        <taxon>Magnoliopsida</taxon>
        <taxon>Liliopsida</taxon>
        <taxon>Asparagales</taxon>
        <taxon>Orchidaceae</taxon>
        <taxon>Orchidoideae</taxon>
        <taxon>Orchideae</taxon>
        <taxon>Orchidinae</taxon>
        <taxon>Platanthera</taxon>
    </lineage>
</organism>
<feature type="domain" description="Reverse transcriptase" evidence="1">
    <location>
        <begin position="1"/>
        <end position="146"/>
    </location>
</feature>
<evidence type="ECO:0000259" key="1">
    <source>
        <dbReference type="PROSITE" id="PS50878"/>
    </source>
</evidence>
<dbReference type="Pfam" id="PF00078">
    <property type="entry name" value="RVT_1"/>
    <property type="match status" value="1"/>
</dbReference>
<dbReference type="PROSITE" id="PS50878">
    <property type="entry name" value="RT_POL"/>
    <property type="match status" value="1"/>
</dbReference>
<gene>
    <name evidence="2" type="ORF">KSP39_PZI005567</name>
</gene>
<sequence length="298" mass="32657">MECISSPRFGLLINGSRSKWINATCGLRQGCPLSPYLFILCSEFLSLLIKTNPHPGIGIKINNKAPKISHLLFADDTLLFGTASTKTARELAGILRRYCELSGEVVNSLKSNILFGPKVPASAKRAILHMLSQRPTNSLSYLGITLRPGKIKIADFNYVLDKMTCKIRSWGHRHLSMAGRAALIKSLLSTLPLHGLATSPLPVSTMKKINSLLSAFFWNGGAQGSRSLHFAKWQEICLPKDRGGLGFKNLHLWTRILMAKVAARVVCADGSLLARTFGAKYPGKSRFQPNCNQSKIPG</sequence>
<proteinExistence type="predicted"/>
<protein>
    <recommendedName>
        <fullName evidence="1">Reverse transcriptase domain-containing protein</fullName>
    </recommendedName>
</protein>
<evidence type="ECO:0000313" key="2">
    <source>
        <dbReference type="EMBL" id="KAK8949621.1"/>
    </source>
</evidence>
<dbReference type="PANTHER" id="PTHR33116:SF86">
    <property type="entry name" value="REVERSE TRANSCRIPTASE DOMAIN-CONTAINING PROTEIN"/>
    <property type="match status" value="1"/>
</dbReference>
<dbReference type="EMBL" id="JBBWWQ010000004">
    <property type="protein sequence ID" value="KAK8949621.1"/>
    <property type="molecule type" value="Genomic_DNA"/>
</dbReference>
<name>A0AAP0GBI8_9ASPA</name>
<dbReference type="Proteomes" id="UP001418222">
    <property type="component" value="Unassembled WGS sequence"/>
</dbReference>
<dbReference type="PANTHER" id="PTHR33116">
    <property type="entry name" value="REVERSE TRANSCRIPTASE ZINC-BINDING DOMAIN-CONTAINING PROTEIN-RELATED-RELATED"/>
    <property type="match status" value="1"/>
</dbReference>
<dbReference type="InterPro" id="IPR000477">
    <property type="entry name" value="RT_dom"/>
</dbReference>
<keyword evidence="3" id="KW-1185">Reference proteome</keyword>
<comment type="caution">
    <text evidence="2">The sequence shown here is derived from an EMBL/GenBank/DDBJ whole genome shotgun (WGS) entry which is preliminary data.</text>
</comment>
<reference evidence="2 3" key="1">
    <citation type="journal article" date="2022" name="Nat. Plants">
        <title>Genomes of leafy and leafless Platanthera orchids illuminate the evolution of mycoheterotrophy.</title>
        <authorList>
            <person name="Li M.H."/>
            <person name="Liu K.W."/>
            <person name="Li Z."/>
            <person name="Lu H.C."/>
            <person name="Ye Q.L."/>
            <person name="Zhang D."/>
            <person name="Wang J.Y."/>
            <person name="Li Y.F."/>
            <person name="Zhong Z.M."/>
            <person name="Liu X."/>
            <person name="Yu X."/>
            <person name="Liu D.K."/>
            <person name="Tu X.D."/>
            <person name="Liu B."/>
            <person name="Hao Y."/>
            <person name="Liao X.Y."/>
            <person name="Jiang Y.T."/>
            <person name="Sun W.H."/>
            <person name="Chen J."/>
            <person name="Chen Y.Q."/>
            <person name="Ai Y."/>
            <person name="Zhai J.W."/>
            <person name="Wu S.S."/>
            <person name="Zhou Z."/>
            <person name="Hsiao Y.Y."/>
            <person name="Wu W.L."/>
            <person name="Chen Y.Y."/>
            <person name="Lin Y.F."/>
            <person name="Hsu J.L."/>
            <person name="Li C.Y."/>
            <person name="Wang Z.W."/>
            <person name="Zhao X."/>
            <person name="Zhong W.Y."/>
            <person name="Ma X.K."/>
            <person name="Ma L."/>
            <person name="Huang J."/>
            <person name="Chen G.Z."/>
            <person name="Huang M.Z."/>
            <person name="Huang L."/>
            <person name="Peng D.H."/>
            <person name="Luo Y.B."/>
            <person name="Zou S.Q."/>
            <person name="Chen S.P."/>
            <person name="Lan S."/>
            <person name="Tsai W.C."/>
            <person name="Van de Peer Y."/>
            <person name="Liu Z.J."/>
        </authorList>
    </citation>
    <scope>NUCLEOTIDE SEQUENCE [LARGE SCALE GENOMIC DNA]</scope>
    <source>
        <strain evidence="2">Lor287</strain>
    </source>
</reference>
<dbReference type="AlphaFoldDB" id="A0AAP0GBI8"/>
<accession>A0AAP0GBI8</accession>
<evidence type="ECO:0000313" key="3">
    <source>
        <dbReference type="Proteomes" id="UP001418222"/>
    </source>
</evidence>